<proteinExistence type="predicted"/>
<evidence type="ECO:0000256" key="1">
    <source>
        <dbReference type="SAM" id="MobiDB-lite"/>
    </source>
</evidence>
<dbReference type="EMBL" id="KV426175">
    <property type="protein sequence ID" value="KZV85827.1"/>
    <property type="molecule type" value="Genomic_DNA"/>
</dbReference>
<dbReference type="AlphaFoldDB" id="A0A165E0V1"/>
<feature type="region of interest" description="Disordered" evidence="1">
    <location>
        <begin position="181"/>
        <end position="251"/>
    </location>
</feature>
<protein>
    <submittedName>
        <fullName evidence="2">Uncharacterized protein</fullName>
    </submittedName>
</protein>
<sequence length="251" mass="27891">MSSSPVTSLALSQSTLVSASDRNLAARVSDSDSDDLTGDSNSDIDDRTADEGTIYNNKDLGFLYRRLRREMRAEAALADQAKDDDGQLTVFGEFADSAPSPVPETPAAYLLEEEDSDLPDVSASGKRSIDVVKSEEDDDTSHGVSDERDSKRRRVDSKEDDEEYQDWLFYQYARRQAAKREASRRRLRAPHAVMRTMQLPPRCPLPRNIHITTQQQREEDAEDSEDSSSDGDVDLADCHNTSTGTFSICGS</sequence>
<accession>A0A165E0V1</accession>
<feature type="compositionally biased region" description="Acidic residues" evidence="1">
    <location>
        <begin position="219"/>
        <end position="235"/>
    </location>
</feature>
<keyword evidence="3" id="KW-1185">Reference proteome</keyword>
<organism evidence="2 3">
    <name type="scientific">Exidia glandulosa HHB12029</name>
    <dbReference type="NCBI Taxonomy" id="1314781"/>
    <lineage>
        <taxon>Eukaryota</taxon>
        <taxon>Fungi</taxon>
        <taxon>Dikarya</taxon>
        <taxon>Basidiomycota</taxon>
        <taxon>Agaricomycotina</taxon>
        <taxon>Agaricomycetes</taxon>
        <taxon>Auriculariales</taxon>
        <taxon>Exidiaceae</taxon>
        <taxon>Exidia</taxon>
    </lineage>
</organism>
<feature type="region of interest" description="Disordered" evidence="1">
    <location>
        <begin position="21"/>
        <end position="52"/>
    </location>
</feature>
<feature type="region of interest" description="Disordered" evidence="1">
    <location>
        <begin position="114"/>
        <end position="158"/>
    </location>
</feature>
<dbReference type="InParanoid" id="A0A165E0V1"/>
<reference evidence="2 3" key="1">
    <citation type="journal article" date="2016" name="Mol. Biol. Evol.">
        <title>Comparative Genomics of Early-Diverging Mushroom-Forming Fungi Provides Insights into the Origins of Lignocellulose Decay Capabilities.</title>
        <authorList>
            <person name="Nagy L.G."/>
            <person name="Riley R."/>
            <person name="Tritt A."/>
            <person name="Adam C."/>
            <person name="Daum C."/>
            <person name="Floudas D."/>
            <person name="Sun H."/>
            <person name="Yadav J.S."/>
            <person name="Pangilinan J."/>
            <person name="Larsson K.H."/>
            <person name="Matsuura K."/>
            <person name="Barry K."/>
            <person name="Labutti K."/>
            <person name="Kuo R."/>
            <person name="Ohm R.A."/>
            <person name="Bhattacharya S.S."/>
            <person name="Shirouzu T."/>
            <person name="Yoshinaga Y."/>
            <person name="Martin F.M."/>
            <person name="Grigoriev I.V."/>
            <person name="Hibbett D.S."/>
        </authorList>
    </citation>
    <scope>NUCLEOTIDE SEQUENCE [LARGE SCALE GENOMIC DNA]</scope>
    <source>
        <strain evidence="2 3">HHB12029</strain>
    </source>
</reference>
<evidence type="ECO:0000313" key="2">
    <source>
        <dbReference type="EMBL" id="KZV85827.1"/>
    </source>
</evidence>
<feature type="compositionally biased region" description="Basic and acidic residues" evidence="1">
    <location>
        <begin position="127"/>
        <end position="150"/>
    </location>
</feature>
<dbReference type="Proteomes" id="UP000077266">
    <property type="component" value="Unassembled WGS sequence"/>
</dbReference>
<feature type="compositionally biased region" description="Polar residues" evidence="1">
    <location>
        <begin position="239"/>
        <end position="251"/>
    </location>
</feature>
<name>A0A165E0V1_EXIGL</name>
<gene>
    <name evidence="2" type="ORF">EXIGLDRAFT_803137</name>
</gene>
<evidence type="ECO:0000313" key="3">
    <source>
        <dbReference type="Proteomes" id="UP000077266"/>
    </source>
</evidence>